<name>A0A2S5Z9H2_9GAMM</name>
<proteinExistence type="predicted"/>
<protein>
    <submittedName>
        <fullName evidence="1">Uncharacterized protein</fullName>
    </submittedName>
</protein>
<dbReference type="RefSeq" id="WP_104322230.1">
    <property type="nucleotide sequence ID" value="NZ_PSSX01000010.1"/>
</dbReference>
<reference evidence="1 2" key="1">
    <citation type="submission" date="2018-01" db="EMBL/GenBank/DDBJ databases">
        <title>Complete genome sequences of the type strains of Marinobacter flavimaris and Marinobacter maroccanus.</title>
        <authorList>
            <person name="Palau M."/>
            <person name="Boujida N."/>
            <person name="Manresa A."/>
            <person name="Minana-Galbis D."/>
        </authorList>
    </citation>
    <scope>NUCLEOTIDE SEQUENCE [LARGE SCALE GENOMIC DNA]</scope>
    <source>
        <strain evidence="1 2">N4</strain>
    </source>
</reference>
<evidence type="ECO:0000313" key="2">
    <source>
        <dbReference type="Proteomes" id="UP000239917"/>
    </source>
</evidence>
<accession>A0A2S5Z9H2</accession>
<organism evidence="1 2">
    <name type="scientific">Marinobacter maroccanus</name>
    <dbReference type="NCBI Taxonomy" id="2055143"/>
    <lineage>
        <taxon>Bacteria</taxon>
        <taxon>Pseudomonadati</taxon>
        <taxon>Pseudomonadota</taxon>
        <taxon>Gammaproteobacteria</taxon>
        <taxon>Pseudomonadales</taxon>
        <taxon>Marinobacteraceae</taxon>
        <taxon>Marinobacter</taxon>
    </lineage>
</organism>
<sequence length="128" mass="14581">MMNRYRPHSLPGFVLVTGFLLPTLVVAEDVPEWLSGPPETEVPECLQAFLHTLKETAEIDQAGSFRNLAEKRLANLVNRAWEARRSIPEDSYKATLTFLYMKPDGAPRHFRFQMSGEEIDRLGSDCEN</sequence>
<gene>
    <name evidence="1" type="ORF">KEHDKFFH_12525</name>
</gene>
<evidence type="ECO:0000313" key="1">
    <source>
        <dbReference type="EMBL" id="PPI83872.1"/>
    </source>
</evidence>
<dbReference type="AlphaFoldDB" id="A0A2S5Z9H2"/>
<comment type="caution">
    <text evidence="1">The sequence shown here is derived from an EMBL/GenBank/DDBJ whole genome shotgun (WGS) entry which is preliminary data.</text>
</comment>
<keyword evidence="2" id="KW-1185">Reference proteome</keyword>
<dbReference type="EMBL" id="PSSX01000010">
    <property type="protein sequence ID" value="PPI83872.1"/>
    <property type="molecule type" value="Genomic_DNA"/>
</dbReference>
<dbReference type="Proteomes" id="UP000239917">
    <property type="component" value="Unassembled WGS sequence"/>
</dbReference>